<feature type="transmembrane region" description="Helical" evidence="1">
    <location>
        <begin position="30"/>
        <end position="51"/>
    </location>
</feature>
<dbReference type="EMBL" id="BMLM01000002">
    <property type="protein sequence ID" value="GGN89153.1"/>
    <property type="molecule type" value="Genomic_DNA"/>
</dbReference>
<keyword evidence="1" id="KW-1133">Transmembrane helix</keyword>
<organism evidence="2 3">
    <name type="scientific">Agrococcus terreus</name>
    <dbReference type="NCBI Taxonomy" id="574649"/>
    <lineage>
        <taxon>Bacteria</taxon>
        <taxon>Bacillati</taxon>
        <taxon>Actinomycetota</taxon>
        <taxon>Actinomycetes</taxon>
        <taxon>Micrococcales</taxon>
        <taxon>Microbacteriaceae</taxon>
        <taxon>Agrococcus</taxon>
    </lineage>
</organism>
<dbReference type="Proteomes" id="UP000626982">
    <property type="component" value="Unassembled WGS sequence"/>
</dbReference>
<name>A0ABQ2KRG5_9MICO</name>
<evidence type="ECO:0000313" key="3">
    <source>
        <dbReference type="Proteomes" id="UP000626982"/>
    </source>
</evidence>
<gene>
    <name evidence="2" type="ORF">GCM10010968_25520</name>
</gene>
<evidence type="ECO:0000313" key="2">
    <source>
        <dbReference type="EMBL" id="GGN89153.1"/>
    </source>
</evidence>
<sequence>MTQYDGPVFVQPEEAGDDAEVAVPPRVRPVIATAALCVALLHAGFYVLRLSGVPGAFVDWDPTRMTPVMEAWTTIISMGTLSTAPVAVVLALVALSRKEDGRVRIGVALGAGGMSIAWFATMSLAWAIRDAM</sequence>
<feature type="transmembrane region" description="Helical" evidence="1">
    <location>
        <begin position="107"/>
        <end position="128"/>
    </location>
</feature>
<feature type="transmembrane region" description="Helical" evidence="1">
    <location>
        <begin position="71"/>
        <end position="95"/>
    </location>
</feature>
<accession>A0ABQ2KRG5</accession>
<evidence type="ECO:0000256" key="1">
    <source>
        <dbReference type="SAM" id="Phobius"/>
    </source>
</evidence>
<comment type="caution">
    <text evidence="2">The sequence shown here is derived from an EMBL/GenBank/DDBJ whole genome shotgun (WGS) entry which is preliminary data.</text>
</comment>
<proteinExistence type="predicted"/>
<protein>
    <submittedName>
        <fullName evidence="2">Uncharacterized protein</fullName>
    </submittedName>
</protein>
<keyword evidence="1" id="KW-0472">Membrane</keyword>
<reference evidence="3" key="1">
    <citation type="journal article" date="2019" name="Int. J. Syst. Evol. Microbiol.">
        <title>The Global Catalogue of Microorganisms (GCM) 10K type strain sequencing project: providing services to taxonomists for standard genome sequencing and annotation.</title>
        <authorList>
            <consortium name="The Broad Institute Genomics Platform"/>
            <consortium name="The Broad Institute Genome Sequencing Center for Infectious Disease"/>
            <person name="Wu L."/>
            <person name="Ma J."/>
        </authorList>
    </citation>
    <scope>NUCLEOTIDE SEQUENCE [LARGE SCALE GENOMIC DNA]</scope>
    <source>
        <strain evidence="3">CGMCC 1.6960</strain>
    </source>
</reference>
<dbReference type="RefSeq" id="WP_188718678.1">
    <property type="nucleotide sequence ID" value="NZ_BAABBD010000004.1"/>
</dbReference>
<keyword evidence="3" id="KW-1185">Reference proteome</keyword>
<keyword evidence="1" id="KW-0812">Transmembrane</keyword>